<gene>
    <name evidence="1" type="ORF">SORBI_3001G228700</name>
</gene>
<reference evidence="2" key="2">
    <citation type="journal article" date="2018" name="Plant J.">
        <title>The Sorghum bicolor reference genome: improved assembly, gene annotations, a transcriptome atlas, and signatures of genome organization.</title>
        <authorList>
            <person name="McCormick R.F."/>
            <person name="Truong S.K."/>
            <person name="Sreedasyam A."/>
            <person name="Jenkins J."/>
            <person name="Shu S."/>
            <person name="Sims D."/>
            <person name="Kennedy M."/>
            <person name="Amirebrahimi M."/>
            <person name="Weers B.D."/>
            <person name="McKinley B."/>
            <person name="Mattison A."/>
            <person name="Morishige D.T."/>
            <person name="Grimwood J."/>
            <person name="Schmutz J."/>
            <person name="Mullet J.E."/>
        </authorList>
    </citation>
    <scope>NUCLEOTIDE SEQUENCE [LARGE SCALE GENOMIC DNA]</scope>
    <source>
        <strain evidence="2">cv. BTx623</strain>
    </source>
</reference>
<reference evidence="1 2" key="1">
    <citation type="journal article" date="2009" name="Nature">
        <title>The Sorghum bicolor genome and the diversification of grasses.</title>
        <authorList>
            <person name="Paterson A.H."/>
            <person name="Bowers J.E."/>
            <person name="Bruggmann R."/>
            <person name="Dubchak I."/>
            <person name="Grimwood J."/>
            <person name="Gundlach H."/>
            <person name="Haberer G."/>
            <person name="Hellsten U."/>
            <person name="Mitros T."/>
            <person name="Poliakov A."/>
            <person name="Schmutz J."/>
            <person name="Spannagl M."/>
            <person name="Tang H."/>
            <person name="Wang X."/>
            <person name="Wicker T."/>
            <person name="Bharti A.K."/>
            <person name="Chapman J."/>
            <person name="Feltus F.A."/>
            <person name="Gowik U."/>
            <person name="Grigoriev I.V."/>
            <person name="Lyons E."/>
            <person name="Maher C.A."/>
            <person name="Martis M."/>
            <person name="Narechania A."/>
            <person name="Otillar R.P."/>
            <person name="Penning B.W."/>
            <person name="Salamov A.A."/>
            <person name="Wang Y."/>
            <person name="Zhang L."/>
            <person name="Carpita N.C."/>
            <person name="Freeling M."/>
            <person name="Gingle A.R."/>
            <person name="Hash C.T."/>
            <person name="Keller B."/>
            <person name="Klein P."/>
            <person name="Kresovich S."/>
            <person name="McCann M.C."/>
            <person name="Ming R."/>
            <person name="Peterson D.G."/>
            <person name="Mehboob-ur-Rahman"/>
            <person name="Ware D."/>
            <person name="Westhoff P."/>
            <person name="Mayer K.F."/>
            <person name="Messing J."/>
            <person name="Rokhsar D.S."/>
        </authorList>
    </citation>
    <scope>NUCLEOTIDE SEQUENCE [LARGE SCALE GENOMIC DNA]</scope>
    <source>
        <strain evidence="2">cv. BTx623</strain>
    </source>
</reference>
<protein>
    <submittedName>
        <fullName evidence="1">Uncharacterized protein</fullName>
    </submittedName>
</protein>
<proteinExistence type="predicted"/>
<organism evidence="1 2">
    <name type="scientific">Sorghum bicolor</name>
    <name type="common">Sorghum</name>
    <name type="synonym">Sorghum vulgare</name>
    <dbReference type="NCBI Taxonomy" id="4558"/>
    <lineage>
        <taxon>Eukaryota</taxon>
        <taxon>Viridiplantae</taxon>
        <taxon>Streptophyta</taxon>
        <taxon>Embryophyta</taxon>
        <taxon>Tracheophyta</taxon>
        <taxon>Spermatophyta</taxon>
        <taxon>Magnoliopsida</taxon>
        <taxon>Liliopsida</taxon>
        <taxon>Poales</taxon>
        <taxon>Poaceae</taxon>
        <taxon>PACMAD clade</taxon>
        <taxon>Panicoideae</taxon>
        <taxon>Andropogonodae</taxon>
        <taxon>Andropogoneae</taxon>
        <taxon>Sorghinae</taxon>
        <taxon>Sorghum</taxon>
    </lineage>
</organism>
<keyword evidence="2" id="KW-1185">Reference proteome</keyword>
<dbReference type="InParanoid" id="A0A1B6QKG3"/>
<evidence type="ECO:0000313" key="1">
    <source>
        <dbReference type="EMBL" id="KXG38407.1"/>
    </source>
</evidence>
<dbReference type="Gramene" id="KXG38407">
    <property type="protein sequence ID" value="KXG38407"/>
    <property type="gene ID" value="SORBI_3001G228700"/>
</dbReference>
<sequence length="72" mass="7456">MLAPTAAVPAQQLLHGCPTAWVSGRSPPLAMVVTAGHRRIVPTVLCTALCSCTVAPFCSVCLLASSGIYQEM</sequence>
<evidence type="ECO:0000313" key="2">
    <source>
        <dbReference type="Proteomes" id="UP000000768"/>
    </source>
</evidence>
<dbReference type="Proteomes" id="UP000000768">
    <property type="component" value="Chromosome 1"/>
</dbReference>
<accession>A0A1B6QKG3</accession>
<name>A0A1B6QKG3_SORBI</name>
<dbReference type="AlphaFoldDB" id="A0A1B6QKG3"/>
<dbReference type="EMBL" id="CM000760">
    <property type="protein sequence ID" value="KXG38407.1"/>
    <property type="molecule type" value="Genomic_DNA"/>
</dbReference>